<evidence type="ECO:0000256" key="8">
    <source>
        <dbReference type="ARBA" id="ARBA00023239"/>
    </source>
</evidence>
<comment type="catalytic activity">
    <reaction evidence="1 9">
        <text>1-(2-carboxyphenylamino)-1-deoxy-D-ribulose 5-phosphate + H(+) = (1S,2R)-1-C-(indol-3-yl)glycerol 3-phosphate + CO2 + H2O</text>
        <dbReference type="Rhea" id="RHEA:23476"/>
        <dbReference type="ChEBI" id="CHEBI:15377"/>
        <dbReference type="ChEBI" id="CHEBI:15378"/>
        <dbReference type="ChEBI" id="CHEBI:16526"/>
        <dbReference type="ChEBI" id="CHEBI:58613"/>
        <dbReference type="ChEBI" id="CHEBI:58866"/>
        <dbReference type="EC" id="4.1.1.48"/>
    </reaction>
</comment>
<keyword evidence="12" id="KW-1185">Reference proteome</keyword>
<dbReference type="Pfam" id="PF00218">
    <property type="entry name" value="IGPS"/>
    <property type="match status" value="1"/>
</dbReference>
<dbReference type="InterPro" id="IPR013798">
    <property type="entry name" value="Indole-3-glycerol_P_synth_dom"/>
</dbReference>
<keyword evidence="7 9" id="KW-0057">Aromatic amino acid biosynthesis</keyword>
<dbReference type="CDD" id="cd00331">
    <property type="entry name" value="IGPS"/>
    <property type="match status" value="1"/>
</dbReference>
<dbReference type="NCBIfam" id="NF001370">
    <property type="entry name" value="PRK00278.1-2"/>
    <property type="match status" value="1"/>
</dbReference>
<dbReference type="NCBIfam" id="NF001377">
    <property type="entry name" value="PRK00278.2-4"/>
    <property type="match status" value="1"/>
</dbReference>
<evidence type="ECO:0000256" key="3">
    <source>
        <dbReference type="ARBA" id="ARBA00008737"/>
    </source>
</evidence>
<proteinExistence type="inferred from homology"/>
<dbReference type="EMBL" id="VZRB01000074">
    <property type="protein sequence ID" value="KAB1139090.1"/>
    <property type="molecule type" value="Genomic_DNA"/>
</dbReference>
<evidence type="ECO:0000256" key="4">
    <source>
        <dbReference type="ARBA" id="ARBA00022605"/>
    </source>
</evidence>
<evidence type="ECO:0000256" key="1">
    <source>
        <dbReference type="ARBA" id="ARBA00001633"/>
    </source>
</evidence>
<dbReference type="NCBIfam" id="NF001373">
    <property type="entry name" value="PRK00278.1-6"/>
    <property type="match status" value="1"/>
</dbReference>
<evidence type="ECO:0000256" key="5">
    <source>
        <dbReference type="ARBA" id="ARBA00022793"/>
    </source>
</evidence>
<protein>
    <recommendedName>
        <fullName evidence="9">Indole-3-glycerol phosphate synthase</fullName>
        <shortName evidence="9">IGPS</shortName>
        <ecNumber evidence="9">4.1.1.48</ecNumber>
    </recommendedName>
</protein>
<dbReference type="InterPro" id="IPR045186">
    <property type="entry name" value="Indole-3-glycerol_P_synth"/>
</dbReference>
<keyword evidence="8 9" id="KW-0456">Lyase</keyword>
<dbReference type="EC" id="4.1.1.48" evidence="9"/>
<dbReference type="UniPathway" id="UPA00035">
    <property type="reaction ID" value="UER00043"/>
</dbReference>
<dbReference type="InterPro" id="IPR011060">
    <property type="entry name" value="RibuloseP-bd_barrel"/>
</dbReference>
<dbReference type="GO" id="GO:0004425">
    <property type="term" value="F:indole-3-glycerol-phosphate synthase activity"/>
    <property type="evidence" value="ECO:0007669"/>
    <property type="project" value="UniProtKB-UniRule"/>
</dbReference>
<dbReference type="Gene3D" id="3.20.20.70">
    <property type="entry name" value="Aldolase class I"/>
    <property type="match status" value="1"/>
</dbReference>
<evidence type="ECO:0000313" key="11">
    <source>
        <dbReference type="EMBL" id="KAB1139090.1"/>
    </source>
</evidence>
<comment type="pathway">
    <text evidence="2 9">Amino-acid biosynthesis; L-tryptophan biosynthesis; L-tryptophan from chorismate: step 4/5.</text>
</comment>
<keyword evidence="6 9" id="KW-0822">Tryptophan biosynthesis</keyword>
<dbReference type="RefSeq" id="WP_150958930.1">
    <property type="nucleotide sequence ID" value="NZ_VZRB01000074.1"/>
</dbReference>
<evidence type="ECO:0000256" key="9">
    <source>
        <dbReference type="HAMAP-Rule" id="MF_00134"/>
    </source>
</evidence>
<dbReference type="AlphaFoldDB" id="A0A6H9UNU2"/>
<gene>
    <name evidence="9 11" type="primary">trpC</name>
    <name evidence="11" type="ORF">F7R91_41210</name>
</gene>
<dbReference type="GO" id="GO:0004640">
    <property type="term" value="F:phosphoribosylanthranilate isomerase activity"/>
    <property type="evidence" value="ECO:0007669"/>
    <property type="project" value="TreeGrafter"/>
</dbReference>
<evidence type="ECO:0000256" key="6">
    <source>
        <dbReference type="ARBA" id="ARBA00022822"/>
    </source>
</evidence>
<comment type="similarity">
    <text evidence="3 9">Belongs to the TrpC family.</text>
</comment>
<feature type="domain" description="Indole-3-glycerol phosphate synthase" evidence="10">
    <location>
        <begin position="5"/>
        <end position="260"/>
    </location>
</feature>
<dbReference type="Proteomes" id="UP000442707">
    <property type="component" value="Unassembled WGS sequence"/>
</dbReference>
<reference evidence="11 12" key="1">
    <citation type="submission" date="2019-09" db="EMBL/GenBank/DDBJ databases">
        <title>Screening of Novel Bioactive Compounds from Soil-Associated.</title>
        <authorList>
            <person name="Zhao S."/>
        </authorList>
    </citation>
    <scope>NUCLEOTIDE SEQUENCE [LARGE SCALE GENOMIC DNA]</scope>
    <source>
        <strain evidence="11 12">HIT-DPA4</strain>
    </source>
</reference>
<keyword evidence="4 9" id="KW-0028">Amino-acid biosynthesis</keyword>
<accession>A0A6H9UNU2</accession>
<dbReference type="HAMAP" id="MF_00134_B">
    <property type="entry name" value="IGPS_B"/>
    <property type="match status" value="1"/>
</dbReference>
<evidence type="ECO:0000256" key="7">
    <source>
        <dbReference type="ARBA" id="ARBA00023141"/>
    </source>
</evidence>
<name>A0A6H9UNU2_9ACTN</name>
<dbReference type="SUPFAM" id="SSF51366">
    <property type="entry name" value="Ribulose-phoshate binding barrel"/>
    <property type="match status" value="1"/>
</dbReference>
<dbReference type="PANTHER" id="PTHR22854:SF2">
    <property type="entry name" value="INDOLE-3-GLYCEROL-PHOSPHATE SYNTHASE"/>
    <property type="match status" value="1"/>
</dbReference>
<evidence type="ECO:0000256" key="2">
    <source>
        <dbReference type="ARBA" id="ARBA00004696"/>
    </source>
</evidence>
<sequence>MSDLLTRITAYKREEIAEAKKQRPPSALREQAASIAPPRGFLAAIEQRQQQDEYALIAEVKKKSPSKGLIRANFDPAELARAYEAGGATCISVLTDGPSFDGSLDHLGVVRRTVGLPLLRKDFMLDPYQVVESRAWGADAILLMLSTVDDDTALALEDAAREFGMDVLVEVHDGEELERAAQLRSRLIGINNRDLKTMETSLATAENLAPHVPEGKVIVGESGLRTPEDLKRMAAADITAFLVGESLARVHDVESATRALLTQ</sequence>
<comment type="caution">
    <text evidence="11">The sequence shown here is derived from an EMBL/GenBank/DDBJ whole genome shotgun (WGS) entry which is preliminary data.</text>
</comment>
<dbReference type="FunFam" id="3.20.20.70:FF:000024">
    <property type="entry name" value="Indole-3-glycerol phosphate synthase"/>
    <property type="match status" value="1"/>
</dbReference>
<dbReference type="GO" id="GO:0000162">
    <property type="term" value="P:L-tryptophan biosynthetic process"/>
    <property type="evidence" value="ECO:0007669"/>
    <property type="project" value="UniProtKB-UniRule"/>
</dbReference>
<dbReference type="InterPro" id="IPR013785">
    <property type="entry name" value="Aldolase_TIM"/>
</dbReference>
<dbReference type="InterPro" id="IPR001468">
    <property type="entry name" value="Indole-3-GlycerolPSynthase_CS"/>
</dbReference>
<keyword evidence="5 9" id="KW-0210">Decarboxylase</keyword>
<organism evidence="11 12">
    <name type="scientific">Streptomyces luteolifulvus</name>
    <dbReference type="NCBI Taxonomy" id="2615112"/>
    <lineage>
        <taxon>Bacteria</taxon>
        <taxon>Bacillati</taxon>
        <taxon>Actinomycetota</taxon>
        <taxon>Actinomycetes</taxon>
        <taxon>Kitasatosporales</taxon>
        <taxon>Streptomycetaceae</taxon>
        <taxon>Streptomyces</taxon>
    </lineage>
</organism>
<dbReference type="PANTHER" id="PTHR22854">
    <property type="entry name" value="TRYPTOPHAN BIOSYNTHESIS PROTEIN"/>
    <property type="match status" value="1"/>
</dbReference>
<dbReference type="PROSITE" id="PS00614">
    <property type="entry name" value="IGPS"/>
    <property type="match status" value="1"/>
</dbReference>
<evidence type="ECO:0000259" key="10">
    <source>
        <dbReference type="Pfam" id="PF00218"/>
    </source>
</evidence>
<evidence type="ECO:0000313" key="12">
    <source>
        <dbReference type="Proteomes" id="UP000442707"/>
    </source>
</evidence>